<accession>A0A8S4QYI9</accession>
<organism evidence="1 2">
    <name type="scientific">Pararge aegeria aegeria</name>
    <dbReference type="NCBI Taxonomy" id="348720"/>
    <lineage>
        <taxon>Eukaryota</taxon>
        <taxon>Metazoa</taxon>
        <taxon>Ecdysozoa</taxon>
        <taxon>Arthropoda</taxon>
        <taxon>Hexapoda</taxon>
        <taxon>Insecta</taxon>
        <taxon>Pterygota</taxon>
        <taxon>Neoptera</taxon>
        <taxon>Endopterygota</taxon>
        <taxon>Lepidoptera</taxon>
        <taxon>Glossata</taxon>
        <taxon>Ditrysia</taxon>
        <taxon>Papilionoidea</taxon>
        <taxon>Nymphalidae</taxon>
        <taxon>Satyrinae</taxon>
        <taxon>Satyrini</taxon>
        <taxon>Parargina</taxon>
        <taxon>Pararge</taxon>
    </lineage>
</organism>
<dbReference type="AlphaFoldDB" id="A0A8S4QYI9"/>
<evidence type="ECO:0000313" key="2">
    <source>
        <dbReference type="Proteomes" id="UP000838756"/>
    </source>
</evidence>
<name>A0A8S4QYI9_9NEOP</name>
<dbReference type="EMBL" id="CAKXAJ010022896">
    <property type="protein sequence ID" value="CAH2227328.1"/>
    <property type="molecule type" value="Genomic_DNA"/>
</dbReference>
<sequence length="89" mass="9808">MPLCLPEAYVAVVAAVITGLQNGTQFQIVVHCVDNTFRITMSETERPIGVVGSDPAFCVQGRGPWANNIWDPFPQLENVCVMNMNTKKK</sequence>
<gene>
    <name evidence="1" type="primary">jg12844</name>
    <name evidence="1" type="ORF">PAEG_LOCUS7857</name>
</gene>
<reference evidence="1" key="1">
    <citation type="submission" date="2022-03" db="EMBL/GenBank/DDBJ databases">
        <authorList>
            <person name="Lindestad O."/>
        </authorList>
    </citation>
    <scope>NUCLEOTIDE SEQUENCE</scope>
</reference>
<proteinExistence type="predicted"/>
<protein>
    <submittedName>
        <fullName evidence="1">Jg12844 protein</fullName>
    </submittedName>
</protein>
<keyword evidence="2" id="KW-1185">Reference proteome</keyword>
<comment type="caution">
    <text evidence="1">The sequence shown here is derived from an EMBL/GenBank/DDBJ whole genome shotgun (WGS) entry which is preliminary data.</text>
</comment>
<evidence type="ECO:0000313" key="1">
    <source>
        <dbReference type="EMBL" id="CAH2227328.1"/>
    </source>
</evidence>
<feature type="non-terminal residue" evidence="1">
    <location>
        <position position="1"/>
    </location>
</feature>
<dbReference type="Proteomes" id="UP000838756">
    <property type="component" value="Unassembled WGS sequence"/>
</dbReference>